<dbReference type="eggNOG" id="ENOG502RZIN">
    <property type="taxonomic scope" value="Eukaryota"/>
</dbReference>
<sequence>MVQSMKDDGINAAVMDAEDLTFVDQFDAVFSNAALHWCKDHDKVIAGVKKALVPGGRFVCEQGGFGNIKVIREALHAALQGRGITDLEARDPWNFSDVESMSRLLVKYGFTINSIELIPRPTRLPTDVKDWVDLFGNTFLVGFDAETRAAVLEEVQAACASLWDEDHGCYFADYVRLRYEAKLEH</sequence>
<evidence type="ECO:0000259" key="1">
    <source>
        <dbReference type="Pfam" id="PF08241"/>
    </source>
</evidence>
<dbReference type="SUPFAM" id="SSF53335">
    <property type="entry name" value="S-adenosyl-L-methionine-dependent methyltransferases"/>
    <property type="match status" value="1"/>
</dbReference>
<evidence type="ECO:0000313" key="2">
    <source>
        <dbReference type="EMBL" id="KNC75127.1"/>
    </source>
</evidence>
<dbReference type="CDD" id="cd02440">
    <property type="entry name" value="AdoMet_MTases"/>
    <property type="match status" value="1"/>
</dbReference>
<dbReference type="InterPro" id="IPR029063">
    <property type="entry name" value="SAM-dependent_MTases_sf"/>
</dbReference>
<keyword evidence="3" id="KW-1185">Reference proteome</keyword>
<dbReference type="STRING" id="667725.A0A0L0FEE4"/>
<dbReference type="Pfam" id="PF08241">
    <property type="entry name" value="Methyltransf_11"/>
    <property type="match status" value="1"/>
</dbReference>
<protein>
    <recommendedName>
        <fullName evidence="1">Methyltransferase type 11 domain-containing protein</fullName>
    </recommendedName>
</protein>
<evidence type="ECO:0000313" key="3">
    <source>
        <dbReference type="Proteomes" id="UP000054560"/>
    </source>
</evidence>
<proteinExistence type="predicted"/>
<organism evidence="2 3">
    <name type="scientific">Sphaeroforma arctica JP610</name>
    <dbReference type="NCBI Taxonomy" id="667725"/>
    <lineage>
        <taxon>Eukaryota</taxon>
        <taxon>Ichthyosporea</taxon>
        <taxon>Ichthyophonida</taxon>
        <taxon>Sphaeroforma</taxon>
    </lineage>
</organism>
<dbReference type="GeneID" id="25912843"/>
<dbReference type="InterPro" id="IPR013216">
    <property type="entry name" value="Methyltransf_11"/>
</dbReference>
<dbReference type="EMBL" id="KQ243831">
    <property type="protein sequence ID" value="KNC75127.1"/>
    <property type="molecule type" value="Genomic_DNA"/>
</dbReference>
<dbReference type="Proteomes" id="UP000054560">
    <property type="component" value="Unassembled WGS sequence"/>
</dbReference>
<gene>
    <name evidence="2" type="ORF">SARC_12339</name>
</gene>
<dbReference type="Gene3D" id="3.40.50.150">
    <property type="entry name" value="Vaccinia Virus protein VP39"/>
    <property type="match status" value="1"/>
</dbReference>
<dbReference type="GO" id="GO:0008757">
    <property type="term" value="F:S-adenosylmethionine-dependent methyltransferase activity"/>
    <property type="evidence" value="ECO:0007669"/>
    <property type="project" value="InterPro"/>
</dbReference>
<dbReference type="RefSeq" id="XP_014149029.1">
    <property type="nucleotide sequence ID" value="XM_014293554.1"/>
</dbReference>
<name>A0A0L0FEE4_9EUKA</name>
<dbReference type="OrthoDB" id="6329284at2759"/>
<dbReference type="AlphaFoldDB" id="A0A0L0FEE4"/>
<reference evidence="2 3" key="1">
    <citation type="submission" date="2011-02" db="EMBL/GenBank/DDBJ databases">
        <title>The Genome Sequence of Sphaeroforma arctica JP610.</title>
        <authorList>
            <consortium name="The Broad Institute Genome Sequencing Platform"/>
            <person name="Russ C."/>
            <person name="Cuomo C."/>
            <person name="Young S.K."/>
            <person name="Zeng Q."/>
            <person name="Gargeya S."/>
            <person name="Alvarado L."/>
            <person name="Berlin A."/>
            <person name="Chapman S.B."/>
            <person name="Chen Z."/>
            <person name="Freedman E."/>
            <person name="Gellesch M."/>
            <person name="Goldberg J."/>
            <person name="Griggs A."/>
            <person name="Gujja S."/>
            <person name="Heilman E."/>
            <person name="Heiman D."/>
            <person name="Howarth C."/>
            <person name="Mehta T."/>
            <person name="Neiman D."/>
            <person name="Pearson M."/>
            <person name="Roberts A."/>
            <person name="Saif S."/>
            <person name="Shea T."/>
            <person name="Shenoy N."/>
            <person name="Sisk P."/>
            <person name="Stolte C."/>
            <person name="Sykes S."/>
            <person name="White J."/>
            <person name="Yandava C."/>
            <person name="Burger G."/>
            <person name="Gray M.W."/>
            <person name="Holland P.W.H."/>
            <person name="King N."/>
            <person name="Lang F.B.F."/>
            <person name="Roger A.J."/>
            <person name="Ruiz-Trillo I."/>
            <person name="Haas B."/>
            <person name="Nusbaum C."/>
            <person name="Birren B."/>
        </authorList>
    </citation>
    <scope>NUCLEOTIDE SEQUENCE [LARGE SCALE GENOMIC DNA]</scope>
    <source>
        <strain evidence="2 3">JP610</strain>
    </source>
</reference>
<accession>A0A0L0FEE4</accession>
<feature type="domain" description="Methyltransferase type 11" evidence="1">
    <location>
        <begin position="9"/>
        <end position="60"/>
    </location>
</feature>